<dbReference type="Gene3D" id="3.40.630.30">
    <property type="match status" value="1"/>
</dbReference>
<dbReference type="InterPro" id="IPR038740">
    <property type="entry name" value="BioF2-like_GNAT_dom"/>
</dbReference>
<gene>
    <name evidence="2" type="ORF">F4556_004383</name>
</gene>
<organism evidence="2 3">
    <name type="scientific">Kitasatospora gansuensis</name>
    <dbReference type="NCBI Taxonomy" id="258050"/>
    <lineage>
        <taxon>Bacteria</taxon>
        <taxon>Bacillati</taxon>
        <taxon>Actinomycetota</taxon>
        <taxon>Actinomycetes</taxon>
        <taxon>Kitasatosporales</taxon>
        <taxon>Streptomycetaceae</taxon>
        <taxon>Kitasatospora</taxon>
    </lineage>
</organism>
<evidence type="ECO:0000259" key="1">
    <source>
        <dbReference type="Pfam" id="PF13480"/>
    </source>
</evidence>
<dbReference type="Proteomes" id="UP000573327">
    <property type="component" value="Unassembled WGS sequence"/>
</dbReference>
<proteinExistence type="predicted"/>
<dbReference type="RefSeq" id="WP_184918765.1">
    <property type="nucleotide sequence ID" value="NZ_JACHJR010000001.1"/>
</dbReference>
<keyword evidence="2" id="KW-0808">Transferase</keyword>
<reference evidence="2 3" key="1">
    <citation type="submission" date="2020-08" db="EMBL/GenBank/DDBJ databases">
        <title>Sequencing the genomes of 1000 actinobacteria strains.</title>
        <authorList>
            <person name="Klenk H.-P."/>
        </authorList>
    </citation>
    <scope>NUCLEOTIDE SEQUENCE [LARGE SCALE GENOMIC DNA]</scope>
    <source>
        <strain evidence="2 3">DSM 44786</strain>
    </source>
</reference>
<sequence length="341" mass="37988">MVERYTPEQLTPELVDGWRELVAELGERGSWFLTPDWVLSWWETLGGRRPAEIVVWRGSDGAVEAVLPLIRTRLRLHPRLPFTVGCRTALGAGPGAADHGGFAVRPGRTDEVRAWLTELARRETLWFPDVDPLLGELLPAARREVARQSCPRADLGGGVESLGSRQFRADLRRYGRKLAAAGVTFRWVPPGEAAPGLLDTVVRLHRLRRDALGRGTTFDGQRLPLHTRLLERARPDAGPAFLLAEHEGEVIGGLYGFLWGDTFAYYQIGWDPAWAPLRLGTAIIAEAVRACAERKLATFDFLRGTEPYKYRFDAADRADRSWLVPHGLSGALLGLKYRVKG</sequence>
<dbReference type="GO" id="GO:0016740">
    <property type="term" value="F:transferase activity"/>
    <property type="evidence" value="ECO:0007669"/>
    <property type="project" value="UniProtKB-KW"/>
</dbReference>
<comment type="caution">
    <text evidence="2">The sequence shown here is derived from an EMBL/GenBank/DDBJ whole genome shotgun (WGS) entry which is preliminary data.</text>
</comment>
<dbReference type="InterPro" id="IPR016181">
    <property type="entry name" value="Acyl_CoA_acyltransferase"/>
</dbReference>
<evidence type="ECO:0000313" key="2">
    <source>
        <dbReference type="EMBL" id="MBB4948848.1"/>
    </source>
</evidence>
<dbReference type="EMBL" id="JACHJR010000001">
    <property type="protein sequence ID" value="MBB4948848.1"/>
    <property type="molecule type" value="Genomic_DNA"/>
</dbReference>
<keyword evidence="3" id="KW-1185">Reference proteome</keyword>
<evidence type="ECO:0000313" key="3">
    <source>
        <dbReference type="Proteomes" id="UP000573327"/>
    </source>
</evidence>
<accession>A0A7W7SFA8</accession>
<protein>
    <submittedName>
        <fullName evidence="2">CelD/BcsL family acetyltransferase involved in cellulose biosynthesis</fullName>
    </submittedName>
</protein>
<feature type="domain" description="BioF2-like acetyltransferase" evidence="1">
    <location>
        <begin position="165"/>
        <end position="309"/>
    </location>
</feature>
<dbReference type="Pfam" id="PF13480">
    <property type="entry name" value="Acetyltransf_6"/>
    <property type="match status" value="1"/>
</dbReference>
<dbReference type="AlphaFoldDB" id="A0A7W7SFA8"/>
<dbReference type="SUPFAM" id="SSF55729">
    <property type="entry name" value="Acyl-CoA N-acyltransferases (Nat)"/>
    <property type="match status" value="1"/>
</dbReference>
<name>A0A7W7SFA8_9ACTN</name>